<sequence>MFEHAFQNLDSRKWFDRMQPQTLSIATWLLYFDGVFAVIGFLERSGEVGIMRGLGGLYLLMAFVFMVAYIVGPFLMANGKRLGWYVAVAASFGPFVLRLLINLKFNSAMGADWSLRYILTSNDTIGFMFEAALCALLLHTMSRKYIAVWLR</sequence>
<gene>
    <name evidence="2" type="ORF">UFOPK1808_00602</name>
    <name evidence="3" type="ORF">UFOPK1889_00271</name>
</gene>
<protein>
    <submittedName>
        <fullName evidence="3">Unannotated protein</fullName>
    </submittedName>
</protein>
<evidence type="ECO:0000313" key="3">
    <source>
        <dbReference type="EMBL" id="CAB4610729.1"/>
    </source>
</evidence>
<organism evidence="3">
    <name type="scientific">freshwater metagenome</name>
    <dbReference type="NCBI Taxonomy" id="449393"/>
    <lineage>
        <taxon>unclassified sequences</taxon>
        <taxon>metagenomes</taxon>
        <taxon>ecological metagenomes</taxon>
    </lineage>
</organism>
<feature type="transmembrane region" description="Helical" evidence="1">
    <location>
        <begin position="54"/>
        <end position="76"/>
    </location>
</feature>
<proteinExistence type="predicted"/>
<reference evidence="3" key="1">
    <citation type="submission" date="2020-05" db="EMBL/GenBank/DDBJ databases">
        <authorList>
            <person name="Chiriac C."/>
            <person name="Salcher M."/>
            <person name="Ghai R."/>
            <person name="Kavagutti S V."/>
        </authorList>
    </citation>
    <scope>NUCLEOTIDE SEQUENCE</scope>
</reference>
<dbReference type="AlphaFoldDB" id="A0A6J6HFN3"/>
<feature type="transmembrane region" description="Helical" evidence="1">
    <location>
        <begin position="23"/>
        <end position="42"/>
    </location>
</feature>
<accession>A0A6J6HFN3</accession>
<dbReference type="EMBL" id="CAEZUL010000051">
    <property type="protein sequence ID" value="CAB4598539.1"/>
    <property type="molecule type" value="Genomic_DNA"/>
</dbReference>
<name>A0A6J6HFN3_9ZZZZ</name>
<dbReference type="EMBL" id="CAEZUZ010000025">
    <property type="protein sequence ID" value="CAB4610729.1"/>
    <property type="molecule type" value="Genomic_DNA"/>
</dbReference>
<keyword evidence="1" id="KW-1133">Transmembrane helix</keyword>
<keyword evidence="1" id="KW-0812">Transmembrane</keyword>
<evidence type="ECO:0000313" key="2">
    <source>
        <dbReference type="EMBL" id="CAB4598539.1"/>
    </source>
</evidence>
<feature type="transmembrane region" description="Helical" evidence="1">
    <location>
        <begin position="82"/>
        <end position="103"/>
    </location>
</feature>
<feature type="transmembrane region" description="Helical" evidence="1">
    <location>
        <begin position="124"/>
        <end position="142"/>
    </location>
</feature>
<keyword evidence="1" id="KW-0472">Membrane</keyword>
<evidence type="ECO:0000256" key="1">
    <source>
        <dbReference type="SAM" id="Phobius"/>
    </source>
</evidence>